<protein>
    <submittedName>
        <fullName evidence="4">Polymer biosynthesis protein, WecB/TagA/CpsF family</fullName>
    </submittedName>
</protein>
<keyword evidence="3" id="KW-0812">Transmembrane</keyword>
<keyword evidence="5" id="KW-1185">Reference proteome</keyword>
<dbReference type="NCBIfam" id="TIGR00696">
    <property type="entry name" value="wecG_tagA_cpsF"/>
    <property type="match status" value="1"/>
</dbReference>
<organism evidence="4 5">
    <name type="scientific">Bradyrhizobium erythrophlei</name>
    <dbReference type="NCBI Taxonomy" id="1437360"/>
    <lineage>
        <taxon>Bacteria</taxon>
        <taxon>Pseudomonadati</taxon>
        <taxon>Pseudomonadota</taxon>
        <taxon>Alphaproteobacteria</taxon>
        <taxon>Hyphomicrobiales</taxon>
        <taxon>Nitrobacteraceae</taxon>
        <taxon>Bradyrhizobium</taxon>
    </lineage>
</organism>
<gene>
    <name evidence="4" type="ORF">SAMN05444170_0029</name>
</gene>
<keyword evidence="1" id="KW-0328">Glycosyltransferase</keyword>
<feature type="transmembrane region" description="Helical" evidence="3">
    <location>
        <begin position="227"/>
        <end position="246"/>
    </location>
</feature>
<keyword evidence="3" id="KW-0472">Membrane</keyword>
<evidence type="ECO:0000256" key="2">
    <source>
        <dbReference type="ARBA" id="ARBA00022679"/>
    </source>
</evidence>
<name>A0A1M7SQ69_9BRAD</name>
<accession>A0A1M7SQ69</accession>
<sequence>MYSDPVVESFNVSTLPLVEAAALICHNAGSAGAQNVFTLNLDHIVKLRRDARFRAAYRRAGLITADGFPIVIACRLQGRRVSRVAGSDLIEPISAEAARSGKSIYLFGSNLQVLVKASRVLRERNPGLTIAGMSAPPQGFDPTSEDASRCLAAISSSGADLCFVALGAPKQELFSDYGKNVLSNISFVCIGAGLDFIAGAQIRAPRWMQRYGMEWLWRAASNPQRLLYRYLLCMGALPGLLARAALVPRRQRKFLS</sequence>
<dbReference type="InterPro" id="IPR004629">
    <property type="entry name" value="WecG_TagA_CpsF"/>
</dbReference>
<evidence type="ECO:0000313" key="4">
    <source>
        <dbReference type="EMBL" id="SHN60707.1"/>
    </source>
</evidence>
<dbReference type="PANTHER" id="PTHR34136:SF1">
    <property type="entry name" value="UDP-N-ACETYL-D-MANNOSAMINURONIC ACID TRANSFERASE"/>
    <property type="match status" value="1"/>
</dbReference>
<dbReference type="PANTHER" id="PTHR34136">
    <property type="match status" value="1"/>
</dbReference>
<evidence type="ECO:0000256" key="3">
    <source>
        <dbReference type="SAM" id="Phobius"/>
    </source>
</evidence>
<dbReference type="EMBL" id="LT670849">
    <property type="protein sequence ID" value="SHN60707.1"/>
    <property type="molecule type" value="Genomic_DNA"/>
</dbReference>
<dbReference type="RefSeq" id="WP_244553156.1">
    <property type="nucleotide sequence ID" value="NZ_LT670849.1"/>
</dbReference>
<dbReference type="Proteomes" id="UP000184096">
    <property type="component" value="Chromosome I"/>
</dbReference>
<dbReference type="CDD" id="cd06533">
    <property type="entry name" value="Glyco_transf_WecG_TagA"/>
    <property type="match status" value="1"/>
</dbReference>
<proteinExistence type="predicted"/>
<keyword evidence="3" id="KW-1133">Transmembrane helix</keyword>
<reference evidence="5" key="1">
    <citation type="submission" date="2016-11" db="EMBL/GenBank/DDBJ databases">
        <authorList>
            <person name="Varghese N."/>
            <person name="Submissions S."/>
        </authorList>
    </citation>
    <scope>NUCLEOTIDE SEQUENCE [LARGE SCALE GENOMIC DNA]</scope>
    <source>
        <strain evidence="5">GAS401</strain>
    </source>
</reference>
<dbReference type="GO" id="GO:0016758">
    <property type="term" value="F:hexosyltransferase activity"/>
    <property type="evidence" value="ECO:0007669"/>
    <property type="project" value="TreeGrafter"/>
</dbReference>
<keyword evidence="2" id="KW-0808">Transferase</keyword>
<dbReference type="Pfam" id="PF03808">
    <property type="entry name" value="Glyco_tran_WecG"/>
    <property type="match status" value="1"/>
</dbReference>
<evidence type="ECO:0000313" key="5">
    <source>
        <dbReference type="Proteomes" id="UP000184096"/>
    </source>
</evidence>
<dbReference type="AlphaFoldDB" id="A0A1M7SQ69"/>
<evidence type="ECO:0000256" key="1">
    <source>
        <dbReference type="ARBA" id="ARBA00022676"/>
    </source>
</evidence>